<dbReference type="InterPro" id="IPR036388">
    <property type="entry name" value="WH-like_DNA-bd_sf"/>
</dbReference>
<evidence type="ECO:0000313" key="6">
    <source>
        <dbReference type="EMBL" id="AXE78882.1"/>
    </source>
</evidence>
<dbReference type="EMBL" id="CP027306">
    <property type="protein sequence ID" value="AXE78882.1"/>
    <property type="molecule type" value="Genomic_DNA"/>
</dbReference>
<evidence type="ECO:0000256" key="2">
    <source>
        <dbReference type="ARBA" id="ARBA00023015"/>
    </source>
</evidence>
<dbReference type="SUPFAM" id="SSF48452">
    <property type="entry name" value="TPR-like"/>
    <property type="match status" value="2"/>
</dbReference>
<dbReference type="SUPFAM" id="SSF52540">
    <property type="entry name" value="P-loop containing nucleoside triphosphate hydrolases"/>
    <property type="match status" value="1"/>
</dbReference>
<dbReference type="PRINTS" id="PR00364">
    <property type="entry name" value="DISEASERSIST"/>
</dbReference>
<proteinExistence type="predicted"/>
<evidence type="ECO:0000313" key="7">
    <source>
        <dbReference type="Proteomes" id="UP000252698"/>
    </source>
</evidence>
<feature type="compositionally biased region" description="Gly residues" evidence="4">
    <location>
        <begin position="281"/>
        <end position="301"/>
    </location>
</feature>
<dbReference type="Pfam" id="PF03704">
    <property type="entry name" value="BTAD"/>
    <property type="match status" value="1"/>
</dbReference>
<organism evidence="6 7">
    <name type="scientific">Streptomyces atratus</name>
    <dbReference type="NCBI Taxonomy" id="1893"/>
    <lineage>
        <taxon>Bacteria</taxon>
        <taxon>Bacillati</taxon>
        <taxon>Actinomycetota</taxon>
        <taxon>Actinomycetes</taxon>
        <taxon>Kitasatosporales</taxon>
        <taxon>Streptomycetaceae</taxon>
        <taxon>Streptomyces</taxon>
    </lineage>
</organism>
<dbReference type="InterPro" id="IPR051677">
    <property type="entry name" value="AfsR-DnrI-RedD_regulator"/>
</dbReference>
<dbReference type="RefSeq" id="WP_114245444.1">
    <property type="nucleotide sequence ID" value="NZ_CP027306.1"/>
</dbReference>
<evidence type="ECO:0000256" key="4">
    <source>
        <dbReference type="SAM" id="MobiDB-lite"/>
    </source>
</evidence>
<feature type="region of interest" description="Disordered" evidence="4">
    <location>
        <begin position="246"/>
        <end position="399"/>
    </location>
</feature>
<dbReference type="GO" id="GO:0006355">
    <property type="term" value="P:regulation of DNA-templated transcription"/>
    <property type="evidence" value="ECO:0007669"/>
    <property type="project" value="InterPro"/>
</dbReference>
<keyword evidence="1" id="KW-0902">Two-component regulatory system</keyword>
<dbReference type="PANTHER" id="PTHR35807">
    <property type="entry name" value="TRANSCRIPTIONAL REGULATOR REDD-RELATED"/>
    <property type="match status" value="1"/>
</dbReference>
<dbReference type="GO" id="GO:0003677">
    <property type="term" value="F:DNA binding"/>
    <property type="evidence" value="ECO:0007669"/>
    <property type="project" value="InterPro"/>
</dbReference>
<dbReference type="GeneID" id="95520793"/>
<dbReference type="SMART" id="SM00028">
    <property type="entry name" value="TPR"/>
    <property type="match status" value="3"/>
</dbReference>
<keyword evidence="2" id="KW-0805">Transcription regulation</keyword>
<feature type="compositionally biased region" description="Low complexity" evidence="4">
    <location>
        <begin position="264"/>
        <end position="280"/>
    </location>
</feature>
<dbReference type="InterPro" id="IPR019734">
    <property type="entry name" value="TPR_rpt"/>
</dbReference>
<dbReference type="KEGG" id="sata:C5746_20340"/>
<dbReference type="InterPro" id="IPR005158">
    <property type="entry name" value="BTAD"/>
</dbReference>
<dbReference type="GO" id="GO:0000160">
    <property type="term" value="P:phosphorelay signal transduction system"/>
    <property type="evidence" value="ECO:0007669"/>
    <property type="project" value="UniProtKB-KW"/>
</dbReference>
<feature type="compositionally biased region" description="Basic and acidic residues" evidence="4">
    <location>
        <begin position="251"/>
        <end position="263"/>
    </location>
</feature>
<dbReference type="CDD" id="cd15831">
    <property type="entry name" value="BTAD"/>
    <property type="match status" value="1"/>
</dbReference>
<gene>
    <name evidence="6" type="ORF">C5746_20340</name>
</gene>
<evidence type="ECO:0000256" key="1">
    <source>
        <dbReference type="ARBA" id="ARBA00023012"/>
    </source>
</evidence>
<dbReference type="Gene3D" id="3.40.50.300">
    <property type="entry name" value="P-loop containing nucleotide triphosphate hydrolases"/>
    <property type="match status" value="1"/>
</dbReference>
<sequence length="1026" mass="108564">MEFRLLGTVSVDTLTGPLPLGPAKRRSLLAALLLSANTPVSIARLTDCLWDDTPPLHARGVIQGHVSRLRALLVGADAEAYGVELVTLGDAYLLRVPETLLDSQRFEELLMLAREQRSPVDSVLMLKDALSLWEGPALNGAFAGPPLQAAAHSLEESRLATVEQLALAYATLGEHNRAASVLRAEAVAHPMRESLAAALMTALYRAGRQSEALDWFHRTRRLLADELGVDPGHELADAYALILRGDPGPDAARDTAPDARRNTADGPAAPMRGPGRPRNGSGSGTGIERGHGGGSGHGNGTGIANSNGALSVARPVAERRVGPDTETDPADHPGGSTSGTGDRAGAEPADHPGSSTSGTGDRAGAGRHLAPGLPSPRFLPPPPLVGEPHPTDLLPRAPRSFHGRGAELAALTRAAAGEAPVCLVTGPAGVGKTALALQWAHRNPAAFPDGRLFADLRGFSDTGEPALIEVLREFLLALGVAPRRVPESVPAAAALFRSLTDRRRLLVVLDNARDSATVRLLLPGGSDCVTLVTSRHRLEGLIASDAARPVPLDILEPQDSTALLAGVLGEDRVLAEPVAARRLAGLCGGLPLALRVTAARLAGRPQWTLAGLADELADERSRLTYLDVDDTGVSAALRLTVQQLPPDAVHQFARLGHHPGGHFDPYTAAALAGTDPVVAAAALERLATAHLVTETTPGRWVLHDLVRLYARGLDPASGSEALVGVLDHYIATALAAADTAEPGGEPCFVLPDDYHRPTATRDFTDRAAAMHWLATERDDLALAAVAARAAGLDNRAWRIILLQWPQVVWRVRDSWAPLLELALDSARTENDPYAESRVINLLGWVLTAEGRTAEAVTLLERSPGLARQAGDRLGEATALINLAVVQAEEGALDMALEGCGQAVGLAREERDAHTEMLALQHLARMQLAANRPQDALDSARTALDLGPEHEEAARRVLLLTTSGEARLALGEESEGVRLLDRAAEEAERTGYDEGAVRALEALLRVTAQSEYRKRYEQAVRRLADDG</sequence>
<dbReference type="Gene3D" id="1.25.40.10">
    <property type="entry name" value="Tetratricopeptide repeat domain"/>
    <property type="match status" value="2"/>
</dbReference>
<evidence type="ECO:0000256" key="3">
    <source>
        <dbReference type="ARBA" id="ARBA00023163"/>
    </source>
</evidence>
<evidence type="ECO:0000259" key="5">
    <source>
        <dbReference type="SMART" id="SM01043"/>
    </source>
</evidence>
<protein>
    <submittedName>
        <fullName evidence="6">AfsR family transcriptional regulator</fullName>
    </submittedName>
</protein>
<dbReference type="InterPro" id="IPR011990">
    <property type="entry name" value="TPR-like_helical_dom_sf"/>
</dbReference>
<feature type="domain" description="Bacterial transcriptional activator" evidence="5">
    <location>
        <begin position="101"/>
        <end position="243"/>
    </location>
</feature>
<reference evidence="6 7" key="1">
    <citation type="journal article" date="2018" name="Front. Microbiol.">
        <title>Genome Sequencing of Streptomyces atratus SCSIOZH16 and Activation Production of Nocardamine via Metabolic Engineering.</title>
        <authorList>
            <person name="Li Y."/>
            <person name="Zhang C."/>
            <person name="Liu C."/>
            <person name="Ju J."/>
            <person name="Ma J."/>
        </authorList>
    </citation>
    <scope>NUCLEOTIDE SEQUENCE [LARGE SCALE GENOMIC DNA]</scope>
    <source>
        <strain evidence="6 7">SCSIO_ZH16</strain>
    </source>
</reference>
<keyword evidence="3" id="KW-0804">Transcription</keyword>
<dbReference type="PANTHER" id="PTHR35807:SF1">
    <property type="entry name" value="TRANSCRIPTIONAL REGULATOR REDD"/>
    <property type="match status" value="1"/>
</dbReference>
<feature type="compositionally biased region" description="Pro residues" evidence="4">
    <location>
        <begin position="373"/>
        <end position="385"/>
    </location>
</feature>
<dbReference type="InterPro" id="IPR027417">
    <property type="entry name" value="P-loop_NTPase"/>
</dbReference>
<dbReference type="Proteomes" id="UP000252698">
    <property type="component" value="Chromosome"/>
</dbReference>
<dbReference type="AlphaFoldDB" id="A0A2Z5JEW7"/>
<dbReference type="Gene3D" id="1.10.10.10">
    <property type="entry name" value="Winged helix-like DNA-binding domain superfamily/Winged helix DNA-binding domain"/>
    <property type="match status" value="1"/>
</dbReference>
<dbReference type="SUPFAM" id="SSF46894">
    <property type="entry name" value="C-terminal effector domain of the bipartite response regulators"/>
    <property type="match status" value="1"/>
</dbReference>
<accession>A0A2Z5JEW7</accession>
<dbReference type="SMART" id="SM01043">
    <property type="entry name" value="BTAD"/>
    <property type="match status" value="1"/>
</dbReference>
<name>A0A2Z5JEW7_STRAR</name>
<dbReference type="GO" id="GO:0043531">
    <property type="term" value="F:ADP binding"/>
    <property type="evidence" value="ECO:0007669"/>
    <property type="project" value="InterPro"/>
</dbReference>
<dbReference type="InterPro" id="IPR016032">
    <property type="entry name" value="Sig_transdc_resp-reg_C-effctor"/>
</dbReference>